<evidence type="ECO:0008006" key="4">
    <source>
        <dbReference type="Google" id="ProtNLM"/>
    </source>
</evidence>
<protein>
    <recommendedName>
        <fullName evidence="4">DUF155 domain-containing protein</fullName>
    </recommendedName>
</protein>
<reference evidence="2 3" key="1">
    <citation type="submission" date="2019-06" db="EMBL/GenBank/DDBJ databases">
        <title>Draft genome sequence of Methanolobus vulcani B1d.</title>
        <authorList>
            <person name="Creighbaum A.J."/>
            <person name="Ticak T."/>
            <person name="Hariraju D."/>
            <person name="Arivett B.A."/>
            <person name="Ferguson D.J.Jr."/>
        </authorList>
    </citation>
    <scope>NUCLEOTIDE SEQUENCE [LARGE SCALE GENOMIC DNA]</scope>
    <source>
        <strain evidence="2 3">B1d</strain>
    </source>
</reference>
<dbReference type="RefSeq" id="WP_154809922.1">
    <property type="nucleotide sequence ID" value="NZ_VIAQ01000015.1"/>
</dbReference>
<dbReference type="EMBL" id="VIAQ01000015">
    <property type="protein sequence ID" value="TQD25194.1"/>
    <property type="molecule type" value="Genomic_DNA"/>
</dbReference>
<dbReference type="InterPro" id="IPR051624">
    <property type="entry name" value="RMD1/Sad1-interacting"/>
</dbReference>
<dbReference type="AlphaFoldDB" id="A0A7Z8KNV4"/>
<keyword evidence="1" id="KW-1133">Transmembrane helix</keyword>
<organism evidence="2 3">
    <name type="scientific">Methanolobus vulcani</name>
    <dbReference type="NCBI Taxonomy" id="38026"/>
    <lineage>
        <taxon>Archaea</taxon>
        <taxon>Methanobacteriati</taxon>
        <taxon>Methanobacteriota</taxon>
        <taxon>Stenosarchaea group</taxon>
        <taxon>Methanomicrobia</taxon>
        <taxon>Methanosarcinales</taxon>
        <taxon>Methanosarcinaceae</taxon>
        <taxon>Methanolobus</taxon>
    </lineage>
</organism>
<evidence type="ECO:0000313" key="2">
    <source>
        <dbReference type="EMBL" id="TQD25194.1"/>
    </source>
</evidence>
<proteinExistence type="predicted"/>
<accession>A0A7Z8KNV4</accession>
<dbReference type="PANTHER" id="PTHR16255">
    <property type="entry name" value="REQUIRED FOR MEIOTIC NUCLEAR DIVISION PROTEIN 1 HOMOLOG"/>
    <property type="match status" value="1"/>
</dbReference>
<dbReference type="OrthoDB" id="109638at2157"/>
<gene>
    <name evidence="2" type="ORF">FKV42_09085</name>
</gene>
<keyword evidence="1" id="KW-0812">Transmembrane</keyword>
<sequence>MITIRFYRIYDIGLDIDLDWLEKELASSFTTKRASFVRVRPTSIIMDVPPLSIRLGECSVEKEGENFRFSVFARIFRVGAISLCFAYEKEDANFEFLEDTALLFSEQEGLEDLFLSHLNTLADILKPHIKGFSLSPDFFEDYTTYHMDWIDESIDPIPLLAGENIDFSPQMREEILKSTHSYTKNDRAIFSWDSALICDPDNPTDLFDLIEFANVQVFELRYYDRELSRRMEKMYDDITLADKLPFFKRRQQYRTIMTQLMQDNAALSEVTEKVNNLIKVTEDVYYAKVYSTVLKTLRSDQWTESVNHKIDVIRDNYAMLSDEVRIQHSNYLEWIVIVLIAIEIVMAVVEWIV</sequence>
<feature type="transmembrane region" description="Helical" evidence="1">
    <location>
        <begin position="331"/>
        <end position="352"/>
    </location>
</feature>
<name>A0A7Z8KNV4_9EURY</name>
<keyword evidence="1" id="KW-0472">Membrane</keyword>
<comment type="caution">
    <text evidence="2">The sequence shown here is derived from an EMBL/GenBank/DDBJ whole genome shotgun (WGS) entry which is preliminary data.</text>
</comment>
<keyword evidence="3" id="KW-1185">Reference proteome</keyword>
<dbReference type="Proteomes" id="UP000319335">
    <property type="component" value="Unassembled WGS sequence"/>
</dbReference>
<evidence type="ECO:0000256" key="1">
    <source>
        <dbReference type="SAM" id="Phobius"/>
    </source>
</evidence>
<evidence type="ECO:0000313" key="3">
    <source>
        <dbReference type="Proteomes" id="UP000319335"/>
    </source>
</evidence>
<dbReference type="PANTHER" id="PTHR16255:SF1">
    <property type="entry name" value="REQUIRED FOR MEIOTIC NUCLEAR DIVISION PROTEIN 1 HOMOLOG"/>
    <property type="match status" value="1"/>
</dbReference>